<dbReference type="EMBL" id="GBRH01159189">
    <property type="protein sequence ID" value="JAE38707.1"/>
    <property type="molecule type" value="Transcribed_RNA"/>
</dbReference>
<dbReference type="AlphaFoldDB" id="A0A0A9HPR8"/>
<proteinExistence type="predicted"/>
<evidence type="ECO:0000313" key="1">
    <source>
        <dbReference type="EMBL" id="JAE38707.1"/>
    </source>
</evidence>
<reference evidence="1" key="2">
    <citation type="journal article" date="2015" name="Data Brief">
        <title>Shoot transcriptome of the giant reed, Arundo donax.</title>
        <authorList>
            <person name="Barrero R.A."/>
            <person name="Guerrero F.D."/>
            <person name="Moolhuijzen P."/>
            <person name="Goolsby J.A."/>
            <person name="Tidwell J."/>
            <person name="Bellgard S.E."/>
            <person name="Bellgard M.I."/>
        </authorList>
    </citation>
    <scope>NUCLEOTIDE SEQUENCE</scope>
    <source>
        <tissue evidence="1">Shoot tissue taken approximately 20 cm above the soil surface</tissue>
    </source>
</reference>
<name>A0A0A9HPR8_ARUDO</name>
<sequence>MMVNHNCSTLEIIISFPKIFQGN</sequence>
<accession>A0A0A9HPR8</accession>
<organism evidence="1">
    <name type="scientific">Arundo donax</name>
    <name type="common">Giant reed</name>
    <name type="synonym">Donax arundinaceus</name>
    <dbReference type="NCBI Taxonomy" id="35708"/>
    <lineage>
        <taxon>Eukaryota</taxon>
        <taxon>Viridiplantae</taxon>
        <taxon>Streptophyta</taxon>
        <taxon>Embryophyta</taxon>
        <taxon>Tracheophyta</taxon>
        <taxon>Spermatophyta</taxon>
        <taxon>Magnoliopsida</taxon>
        <taxon>Liliopsida</taxon>
        <taxon>Poales</taxon>
        <taxon>Poaceae</taxon>
        <taxon>PACMAD clade</taxon>
        <taxon>Arundinoideae</taxon>
        <taxon>Arundineae</taxon>
        <taxon>Arundo</taxon>
    </lineage>
</organism>
<reference evidence="1" key="1">
    <citation type="submission" date="2014-09" db="EMBL/GenBank/DDBJ databases">
        <authorList>
            <person name="Magalhaes I.L.F."/>
            <person name="Oliveira U."/>
            <person name="Santos F.R."/>
            <person name="Vidigal T.H.D.A."/>
            <person name="Brescovit A.D."/>
            <person name="Santos A.J."/>
        </authorList>
    </citation>
    <scope>NUCLEOTIDE SEQUENCE</scope>
    <source>
        <tissue evidence="1">Shoot tissue taken approximately 20 cm above the soil surface</tissue>
    </source>
</reference>
<protein>
    <submittedName>
        <fullName evidence="1">Uncharacterized protein</fullName>
    </submittedName>
</protein>